<gene>
    <name evidence="7" type="ORF">Mam01_08770</name>
</gene>
<evidence type="ECO:0000259" key="6">
    <source>
        <dbReference type="Pfam" id="PF09924"/>
    </source>
</evidence>
<dbReference type="RefSeq" id="WP_204284194.1">
    <property type="nucleotide sequence ID" value="NZ_BAABEJ010000003.1"/>
</dbReference>
<keyword evidence="4" id="KW-1133">Transmembrane helix</keyword>
<evidence type="ECO:0000313" key="8">
    <source>
        <dbReference type="Proteomes" id="UP000651728"/>
    </source>
</evidence>
<reference evidence="7 8" key="1">
    <citation type="submission" date="2021-01" db="EMBL/GenBank/DDBJ databases">
        <title>Whole genome shotgun sequence of Microbispora amethystogenes NBRC 101907.</title>
        <authorList>
            <person name="Komaki H."/>
            <person name="Tamura T."/>
        </authorList>
    </citation>
    <scope>NUCLEOTIDE SEQUENCE [LARGE SCALE GENOMIC DNA]</scope>
    <source>
        <strain evidence="7 8">NBRC 101907</strain>
    </source>
</reference>
<dbReference type="Proteomes" id="UP000651728">
    <property type="component" value="Unassembled WGS sequence"/>
</dbReference>
<comment type="subcellular location">
    <subcellularLocation>
        <location evidence="1">Cell membrane</location>
        <topology evidence="1">Multi-pass membrane protein</topology>
    </subcellularLocation>
</comment>
<keyword evidence="5" id="KW-0472">Membrane</keyword>
<evidence type="ECO:0000256" key="2">
    <source>
        <dbReference type="ARBA" id="ARBA00022475"/>
    </source>
</evidence>
<dbReference type="InterPro" id="IPR024320">
    <property type="entry name" value="LPG_synthase_C"/>
</dbReference>
<evidence type="ECO:0000313" key="7">
    <source>
        <dbReference type="EMBL" id="GIH30713.1"/>
    </source>
</evidence>
<organism evidence="7 8">
    <name type="scientific">Microbispora amethystogenes</name>
    <dbReference type="NCBI Taxonomy" id="1427754"/>
    <lineage>
        <taxon>Bacteria</taxon>
        <taxon>Bacillati</taxon>
        <taxon>Actinomycetota</taxon>
        <taxon>Actinomycetes</taxon>
        <taxon>Streptosporangiales</taxon>
        <taxon>Streptosporangiaceae</taxon>
        <taxon>Microbispora</taxon>
    </lineage>
</organism>
<comment type="caution">
    <text evidence="7">The sequence shown here is derived from an EMBL/GenBank/DDBJ whole genome shotgun (WGS) entry which is preliminary data.</text>
</comment>
<proteinExistence type="predicted"/>
<dbReference type="PANTHER" id="PTHR34697:SF2">
    <property type="entry name" value="PHOSPHATIDYLGLYCEROL LYSYLTRANSFERASE"/>
    <property type="match status" value="1"/>
</dbReference>
<keyword evidence="2" id="KW-1003">Cell membrane</keyword>
<feature type="domain" description="Phosphatidylglycerol lysyltransferase C-terminal" evidence="6">
    <location>
        <begin position="14"/>
        <end position="101"/>
    </location>
</feature>
<dbReference type="EMBL" id="BOOB01000005">
    <property type="protein sequence ID" value="GIH30713.1"/>
    <property type="molecule type" value="Genomic_DNA"/>
</dbReference>
<sequence>MPCATWGRWSIDRDLRADPGLNEFLIVKALEAAPELGVTRVSLNFAVFRAALDRRERLGAGPVSRAWRGVLVFLSRWFQIDSLYRFNAKFRPAWEPRFLVFPASRDLPRIGVAALMAEAFLTPPRLRRGVSPCSWRRPGTHG</sequence>
<protein>
    <recommendedName>
        <fullName evidence="6">Phosphatidylglycerol lysyltransferase C-terminal domain-containing protein</fullName>
    </recommendedName>
</protein>
<accession>A0ABQ4F7F9</accession>
<keyword evidence="8" id="KW-1185">Reference proteome</keyword>
<keyword evidence="3" id="KW-0812">Transmembrane</keyword>
<name>A0ABQ4F7F9_9ACTN</name>
<dbReference type="PANTHER" id="PTHR34697">
    <property type="entry name" value="PHOSPHATIDYLGLYCEROL LYSYLTRANSFERASE"/>
    <property type="match status" value="1"/>
</dbReference>
<evidence type="ECO:0000256" key="5">
    <source>
        <dbReference type="ARBA" id="ARBA00023136"/>
    </source>
</evidence>
<dbReference type="InterPro" id="IPR051211">
    <property type="entry name" value="PG_lysyltransferase"/>
</dbReference>
<evidence type="ECO:0000256" key="4">
    <source>
        <dbReference type="ARBA" id="ARBA00022989"/>
    </source>
</evidence>
<evidence type="ECO:0000256" key="3">
    <source>
        <dbReference type="ARBA" id="ARBA00022692"/>
    </source>
</evidence>
<evidence type="ECO:0000256" key="1">
    <source>
        <dbReference type="ARBA" id="ARBA00004651"/>
    </source>
</evidence>
<dbReference type="Pfam" id="PF09924">
    <property type="entry name" value="LPG_synthase_C"/>
    <property type="match status" value="1"/>
</dbReference>